<keyword evidence="1" id="KW-1133">Transmembrane helix</keyword>
<feature type="transmembrane region" description="Helical" evidence="1">
    <location>
        <begin position="37"/>
        <end position="61"/>
    </location>
</feature>
<gene>
    <name evidence="2" type="ORF">BC938DRAFT_482670</name>
</gene>
<evidence type="ECO:0000313" key="3">
    <source>
        <dbReference type="Proteomes" id="UP000274822"/>
    </source>
</evidence>
<evidence type="ECO:0000313" key="2">
    <source>
        <dbReference type="EMBL" id="RUS27833.1"/>
    </source>
</evidence>
<comment type="caution">
    <text evidence="2">The sequence shown here is derived from an EMBL/GenBank/DDBJ whole genome shotgun (WGS) entry which is preliminary data.</text>
</comment>
<sequence length="99" mass="11289">MLHVPFRLGASVTTLRRDLIAFDSSDVHTLRLTVIKWIRLLLIGSAKLVSLVIVCTLMFLYKVELHYSRPQFHSHRTQNGCLASRFCISGRDSRLTGFS</sequence>
<keyword evidence="3" id="KW-1185">Reference proteome</keyword>
<dbReference type="Proteomes" id="UP000274822">
    <property type="component" value="Unassembled WGS sequence"/>
</dbReference>
<protein>
    <submittedName>
        <fullName evidence="2">Uncharacterized protein</fullName>
    </submittedName>
</protein>
<organism evidence="2 3">
    <name type="scientific">Jimgerdemannia flammicorona</name>
    <dbReference type="NCBI Taxonomy" id="994334"/>
    <lineage>
        <taxon>Eukaryota</taxon>
        <taxon>Fungi</taxon>
        <taxon>Fungi incertae sedis</taxon>
        <taxon>Mucoromycota</taxon>
        <taxon>Mucoromycotina</taxon>
        <taxon>Endogonomycetes</taxon>
        <taxon>Endogonales</taxon>
        <taxon>Endogonaceae</taxon>
        <taxon>Jimgerdemannia</taxon>
    </lineage>
</organism>
<keyword evidence="1" id="KW-0472">Membrane</keyword>
<dbReference type="EMBL" id="RBNJ01007701">
    <property type="protein sequence ID" value="RUS27833.1"/>
    <property type="molecule type" value="Genomic_DNA"/>
</dbReference>
<evidence type="ECO:0000256" key="1">
    <source>
        <dbReference type="SAM" id="Phobius"/>
    </source>
</evidence>
<proteinExistence type="predicted"/>
<dbReference type="AlphaFoldDB" id="A0A433QDG5"/>
<name>A0A433QDG5_9FUNG</name>
<accession>A0A433QDG5</accession>
<keyword evidence="1" id="KW-0812">Transmembrane</keyword>
<reference evidence="2 3" key="1">
    <citation type="journal article" date="2018" name="New Phytol.">
        <title>Phylogenomics of Endogonaceae and evolution of mycorrhizas within Mucoromycota.</title>
        <authorList>
            <person name="Chang Y."/>
            <person name="Desiro A."/>
            <person name="Na H."/>
            <person name="Sandor L."/>
            <person name="Lipzen A."/>
            <person name="Clum A."/>
            <person name="Barry K."/>
            <person name="Grigoriev I.V."/>
            <person name="Martin F.M."/>
            <person name="Stajich J.E."/>
            <person name="Smith M.E."/>
            <person name="Bonito G."/>
            <person name="Spatafora J.W."/>
        </authorList>
    </citation>
    <scope>NUCLEOTIDE SEQUENCE [LARGE SCALE GENOMIC DNA]</scope>
    <source>
        <strain evidence="2 3">AD002</strain>
    </source>
</reference>